<evidence type="ECO:0000313" key="2">
    <source>
        <dbReference type="EMBL" id="KAK2571123.1"/>
    </source>
</evidence>
<dbReference type="InterPro" id="IPR029063">
    <property type="entry name" value="SAM-dependent_MTases_sf"/>
</dbReference>
<keyword evidence="3" id="KW-1185">Reference proteome</keyword>
<proteinExistence type="predicted"/>
<dbReference type="GO" id="GO:0008757">
    <property type="term" value="F:S-adenosylmethionine-dependent methyltransferase activity"/>
    <property type="evidence" value="ECO:0007669"/>
    <property type="project" value="InterPro"/>
</dbReference>
<dbReference type="InterPro" id="IPR013216">
    <property type="entry name" value="Methyltransf_11"/>
</dbReference>
<dbReference type="SUPFAM" id="SSF53335">
    <property type="entry name" value="S-adenosyl-L-methionine-dependent methyltransferases"/>
    <property type="match status" value="1"/>
</dbReference>
<dbReference type="CDD" id="cd02440">
    <property type="entry name" value="AdoMet_MTases"/>
    <property type="match status" value="1"/>
</dbReference>
<dbReference type="Gene3D" id="3.40.50.150">
    <property type="entry name" value="Vaccinia Virus protein VP39"/>
    <property type="match status" value="1"/>
</dbReference>
<dbReference type="EMBL" id="JARQWQ010000006">
    <property type="protein sequence ID" value="KAK2571123.1"/>
    <property type="molecule type" value="Genomic_DNA"/>
</dbReference>
<gene>
    <name evidence="2" type="ORF">P5673_003684</name>
</gene>
<sequence length="267" mass="30847">MPDTHFLRQPDVKGHYNKVADNFDDYFAEIHDSQLQSVVEKIDLQPHHLMVDVGSGTCRFAEQVHKFAQLQKPIICVEPFPEMLAKAKGRKGVLPVLRGGEEFFNDASLCDWFDRVLFIQSYHHLKDPSSVLQNIERSLRPGGICSIWNLTTHSCFERFTRVTTAKLYSSSRHEETYRLLQQANLKVERSNVLLTYDLTKAKLYSMLRGRFITNLYELTDQEIEDGIDKLEKNDFKSLQEDDVIENKATYLVIQGTKLNSINNNMNS</sequence>
<evidence type="ECO:0000259" key="1">
    <source>
        <dbReference type="Pfam" id="PF08241"/>
    </source>
</evidence>
<dbReference type="AlphaFoldDB" id="A0AAD9R0Y2"/>
<feature type="domain" description="Methyltransferase type 11" evidence="1">
    <location>
        <begin position="51"/>
        <end position="146"/>
    </location>
</feature>
<evidence type="ECO:0000313" key="3">
    <source>
        <dbReference type="Proteomes" id="UP001249851"/>
    </source>
</evidence>
<comment type="caution">
    <text evidence="2">The sequence shown here is derived from an EMBL/GenBank/DDBJ whole genome shotgun (WGS) entry which is preliminary data.</text>
</comment>
<organism evidence="2 3">
    <name type="scientific">Acropora cervicornis</name>
    <name type="common">Staghorn coral</name>
    <dbReference type="NCBI Taxonomy" id="6130"/>
    <lineage>
        <taxon>Eukaryota</taxon>
        <taxon>Metazoa</taxon>
        <taxon>Cnidaria</taxon>
        <taxon>Anthozoa</taxon>
        <taxon>Hexacorallia</taxon>
        <taxon>Scleractinia</taxon>
        <taxon>Astrocoeniina</taxon>
        <taxon>Acroporidae</taxon>
        <taxon>Acropora</taxon>
    </lineage>
</organism>
<accession>A0AAD9R0Y2</accession>
<name>A0AAD9R0Y2_ACRCE</name>
<reference evidence="2" key="2">
    <citation type="journal article" date="2023" name="Science">
        <title>Genomic signatures of disease resistance in endangered staghorn corals.</title>
        <authorList>
            <person name="Vollmer S.V."/>
            <person name="Selwyn J.D."/>
            <person name="Despard B.A."/>
            <person name="Roesel C.L."/>
        </authorList>
    </citation>
    <scope>NUCLEOTIDE SEQUENCE</scope>
    <source>
        <strain evidence="2">K2</strain>
    </source>
</reference>
<dbReference type="Pfam" id="PF08241">
    <property type="entry name" value="Methyltransf_11"/>
    <property type="match status" value="1"/>
</dbReference>
<reference evidence="2" key="1">
    <citation type="journal article" date="2023" name="G3 (Bethesda)">
        <title>Whole genome assembly and annotation of the endangered Caribbean coral Acropora cervicornis.</title>
        <authorList>
            <person name="Selwyn J.D."/>
            <person name="Vollmer S.V."/>
        </authorList>
    </citation>
    <scope>NUCLEOTIDE SEQUENCE</scope>
    <source>
        <strain evidence="2">K2</strain>
    </source>
</reference>
<dbReference type="Proteomes" id="UP001249851">
    <property type="component" value="Unassembled WGS sequence"/>
</dbReference>
<protein>
    <recommendedName>
        <fullName evidence="1">Methyltransferase type 11 domain-containing protein</fullName>
    </recommendedName>
</protein>